<dbReference type="InterPro" id="IPR001173">
    <property type="entry name" value="Glyco_trans_2-like"/>
</dbReference>
<dbReference type="OrthoDB" id="9790005at2"/>
<evidence type="ECO:0000256" key="2">
    <source>
        <dbReference type="ARBA" id="ARBA00006739"/>
    </source>
</evidence>
<dbReference type="GO" id="GO:0016757">
    <property type="term" value="F:glycosyltransferase activity"/>
    <property type="evidence" value="ECO:0007669"/>
    <property type="project" value="UniProtKB-KW"/>
</dbReference>
<organism evidence="6 8">
    <name type="scientific">Roseburia intestinalis</name>
    <dbReference type="NCBI Taxonomy" id="166486"/>
    <lineage>
        <taxon>Bacteria</taxon>
        <taxon>Bacillati</taxon>
        <taxon>Bacillota</taxon>
        <taxon>Clostridia</taxon>
        <taxon>Lachnospirales</taxon>
        <taxon>Lachnospiraceae</taxon>
        <taxon>Roseburia</taxon>
    </lineage>
</organism>
<dbReference type="PaxDb" id="166486-ERS852572_01527"/>
<protein>
    <submittedName>
        <fullName evidence="6 7">Glycosyltransferase</fullName>
    </submittedName>
</protein>
<dbReference type="Gene3D" id="3.90.550.10">
    <property type="entry name" value="Spore Coat Polysaccharide Biosynthesis Protein SpsA, Chain A"/>
    <property type="match status" value="1"/>
</dbReference>
<feature type="domain" description="Glycosyltransferase 2-like" evidence="5">
    <location>
        <begin position="5"/>
        <end position="180"/>
    </location>
</feature>
<dbReference type="Proteomes" id="UP000095350">
    <property type="component" value="Unassembled WGS sequence"/>
</dbReference>
<name>A0A173TG64_9FIRM</name>
<dbReference type="RefSeq" id="WP_055194050.1">
    <property type="nucleotide sequence ID" value="NZ_CABIYH010000010.1"/>
</dbReference>
<evidence type="ECO:0000259" key="5">
    <source>
        <dbReference type="Pfam" id="PF00535"/>
    </source>
</evidence>
<dbReference type="Proteomes" id="UP000283586">
    <property type="component" value="Unassembled WGS sequence"/>
</dbReference>
<dbReference type="Pfam" id="PF00535">
    <property type="entry name" value="Glycos_transf_2"/>
    <property type="match status" value="1"/>
</dbReference>
<evidence type="ECO:0000313" key="7">
    <source>
        <dbReference type="EMBL" id="RHN09700.1"/>
    </source>
</evidence>
<gene>
    <name evidence="7" type="ORF">DWZ31_06450</name>
    <name evidence="6" type="ORF">ERS852572_01527</name>
</gene>
<evidence type="ECO:0000313" key="9">
    <source>
        <dbReference type="Proteomes" id="UP000283586"/>
    </source>
</evidence>
<dbReference type="EMBL" id="QRQN01000006">
    <property type="protein sequence ID" value="RHN09700.1"/>
    <property type="molecule type" value="Genomic_DNA"/>
</dbReference>
<sequence>MKADLIIPTYRPDDTFCLLLQKLQEQTFVVHRVIILNTEEKLWKEAVEKYPIEQSLCGLPCEYTLYHISKEMFDHGGTRMCGVKHSDADIVIFMTQDAVPADKNLVANLVKGLEEKDTAVCYARQLPNENCSIVERYTRSFNYPDESRKKGKADIEEMGIKTFFCSDVCAAYRVDLFHKLGGFESPVIFNEDMFFAAKAVFAGYYVKYEAEAKVIHSHNYTVRQQFHRNFDLAVSQTMHPEIFEQISSEAEGMKLVKSTMKYLCSIGKPYLIFELGIQCVGKYAGYRLGKRYKKLSRKQILKCTMSPEYWKRLWNQEVSDGNR</sequence>
<dbReference type="PANTHER" id="PTHR43179">
    <property type="entry name" value="RHAMNOSYLTRANSFERASE WBBL"/>
    <property type="match status" value="1"/>
</dbReference>
<reference evidence="6 8" key="1">
    <citation type="submission" date="2015-09" db="EMBL/GenBank/DDBJ databases">
        <authorList>
            <consortium name="Pathogen Informatics"/>
        </authorList>
    </citation>
    <scope>NUCLEOTIDE SEQUENCE [LARGE SCALE GENOMIC DNA]</scope>
    <source>
        <strain evidence="6 8">2789STDY5834960</strain>
    </source>
</reference>
<keyword evidence="3" id="KW-0328">Glycosyltransferase</keyword>
<evidence type="ECO:0000313" key="6">
    <source>
        <dbReference type="EMBL" id="CUN01792.1"/>
    </source>
</evidence>
<keyword evidence="4 6" id="KW-0808">Transferase</keyword>
<comment type="similarity">
    <text evidence="2">Belongs to the glycosyltransferase 2 family.</text>
</comment>
<reference evidence="7 9" key="2">
    <citation type="submission" date="2018-08" db="EMBL/GenBank/DDBJ databases">
        <title>A genome reference for cultivated species of the human gut microbiota.</title>
        <authorList>
            <person name="Zou Y."/>
            <person name="Xue W."/>
            <person name="Luo G."/>
        </authorList>
    </citation>
    <scope>NUCLEOTIDE SEQUENCE [LARGE SCALE GENOMIC DNA]</scope>
    <source>
        <strain evidence="7 9">AF31-21AC</strain>
    </source>
</reference>
<evidence type="ECO:0000256" key="1">
    <source>
        <dbReference type="ARBA" id="ARBA00004776"/>
    </source>
</evidence>
<evidence type="ECO:0000256" key="3">
    <source>
        <dbReference type="ARBA" id="ARBA00022676"/>
    </source>
</evidence>
<accession>A0A173TG64</accession>
<comment type="pathway">
    <text evidence="1">Cell wall biogenesis; cell wall polysaccharide biosynthesis.</text>
</comment>
<dbReference type="STRING" id="166486.ERS852572_01527"/>
<evidence type="ECO:0000313" key="8">
    <source>
        <dbReference type="Proteomes" id="UP000095350"/>
    </source>
</evidence>
<dbReference type="InterPro" id="IPR029044">
    <property type="entry name" value="Nucleotide-diphossugar_trans"/>
</dbReference>
<evidence type="ECO:0000256" key="4">
    <source>
        <dbReference type="ARBA" id="ARBA00022679"/>
    </source>
</evidence>
<dbReference type="EMBL" id="CYXZ01000010">
    <property type="protein sequence ID" value="CUN01792.1"/>
    <property type="molecule type" value="Genomic_DNA"/>
</dbReference>
<proteinExistence type="inferred from homology"/>
<dbReference type="PANTHER" id="PTHR43179:SF12">
    <property type="entry name" value="GALACTOFURANOSYLTRANSFERASE GLFT2"/>
    <property type="match status" value="1"/>
</dbReference>
<dbReference type="AlphaFoldDB" id="A0A173TG64"/>
<dbReference type="SUPFAM" id="SSF53448">
    <property type="entry name" value="Nucleotide-diphospho-sugar transferases"/>
    <property type="match status" value="1"/>
</dbReference>